<name>A0ABQ4X529_9ASTR</name>
<reference evidence="1" key="2">
    <citation type="submission" date="2022-01" db="EMBL/GenBank/DDBJ databases">
        <authorList>
            <person name="Yamashiro T."/>
            <person name="Shiraishi A."/>
            <person name="Satake H."/>
            <person name="Nakayama K."/>
        </authorList>
    </citation>
    <scope>NUCLEOTIDE SEQUENCE</scope>
</reference>
<dbReference type="Proteomes" id="UP001151760">
    <property type="component" value="Unassembled WGS sequence"/>
</dbReference>
<proteinExistence type="predicted"/>
<comment type="caution">
    <text evidence="1">The sequence shown here is derived from an EMBL/GenBank/DDBJ whole genome shotgun (WGS) entry which is preliminary data.</text>
</comment>
<sequence>MIGCSLTYTPTLPFFGVMLAEATLCNYVEETFIDYVNSSYALLLAAVKAATKVVGYYEGDNRGCWLLQRLPHRLHATTKRLPQRLRATVKVATEAIVDCAEVLHIDFRLLQRLSHRLQAATKAVTQVAGCYKEDLPYRLQAAERLPHRLQAVVNAAT</sequence>
<protein>
    <submittedName>
        <fullName evidence="1">Uncharacterized protein</fullName>
    </submittedName>
</protein>
<evidence type="ECO:0000313" key="1">
    <source>
        <dbReference type="EMBL" id="GJS60300.1"/>
    </source>
</evidence>
<dbReference type="EMBL" id="BQNB010009212">
    <property type="protein sequence ID" value="GJS60300.1"/>
    <property type="molecule type" value="Genomic_DNA"/>
</dbReference>
<keyword evidence="2" id="KW-1185">Reference proteome</keyword>
<reference evidence="1" key="1">
    <citation type="journal article" date="2022" name="Int. J. Mol. Sci.">
        <title>Draft Genome of Tanacetum Coccineum: Genomic Comparison of Closely Related Tanacetum-Family Plants.</title>
        <authorList>
            <person name="Yamashiro T."/>
            <person name="Shiraishi A."/>
            <person name="Nakayama K."/>
            <person name="Satake H."/>
        </authorList>
    </citation>
    <scope>NUCLEOTIDE SEQUENCE</scope>
</reference>
<accession>A0ABQ4X529</accession>
<gene>
    <name evidence="1" type="ORF">Tco_0655084</name>
</gene>
<evidence type="ECO:0000313" key="2">
    <source>
        <dbReference type="Proteomes" id="UP001151760"/>
    </source>
</evidence>
<organism evidence="1 2">
    <name type="scientific">Tanacetum coccineum</name>
    <dbReference type="NCBI Taxonomy" id="301880"/>
    <lineage>
        <taxon>Eukaryota</taxon>
        <taxon>Viridiplantae</taxon>
        <taxon>Streptophyta</taxon>
        <taxon>Embryophyta</taxon>
        <taxon>Tracheophyta</taxon>
        <taxon>Spermatophyta</taxon>
        <taxon>Magnoliopsida</taxon>
        <taxon>eudicotyledons</taxon>
        <taxon>Gunneridae</taxon>
        <taxon>Pentapetalae</taxon>
        <taxon>asterids</taxon>
        <taxon>campanulids</taxon>
        <taxon>Asterales</taxon>
        <taxon>Asteraceae</taxon>
        <taxon>Asteroideae</taxon>
        <taxon>Anthemideae</taxon>
        <taxon>Anthemidinae</taxon>
        <taxon>Tanacetum</taxon>
    </lineage>
</organism>